<keyword evidence="5 6" id="KW-0694">RNA-binding</keyword>
<keyword evidence="4 6" id="KW-0949">S-adenosyl-L-methionine</keyword>
<dbReference type="InterPro" id="IPR023267">
    <property type="entry name" value="RCMT"/>
</dbReference>
<dbReference type="EMBL" id="MEVT01000003">
    <property type="protein sequence ID" value="OGC63777.1"/>
    <property type="molecule type" value="Genomic_DNA"/>
</dbReference>
<evidence type="ECO:0000256" key="4">
    <source>
        <dbReference type="ARBA" id="ARBA00022691"/>
    </source>
</evidence>
<comment type="caution">
    <text evidence="6">Lacks conserved residue(s) required for the propagation of feature annotation.</text>
</comment>
<comment type="similarity">
    <text evidence="1 6">Belongs to the class I-like SAM-binding methyltransferase superfamily. RsmB/NOP family.</text>
</comment>
<dbReference type="SUPFAM" id="SSF53335">
    <property type="entry name" value="S-adenosyl-L-methionine-dependent methyltransferases"/>
    <property type="match status" value="1"/>
</dbReference>
<protein>
    <recommendedName>
        <fullName evidence="7">SAM-dependent MTase RsmB/NOP-type domain-containing protein</fullName>
    </recommendedName>
</protein>
<evidence type="ECO:0000256" key="1">
    <source>
        <dbReference type="ARBA" id="ARBA00007494"/>
    </source>
</evidence>
<dbReference type="InterPro" id="IPR018314">
    <property type="entry name" value="RsmB/NOL1/NOP2-like_CS"/>
</dbReference>
<dbReference type="GO" id="GO:0003723">
    <property type="term" value="F:RNA binding"/>
    <property type="evidence" value="ECO:0007669"/>
    <property type="project" value="UniProtKB-UniRule"/>
</dbReference>
<dbReference type="Gene3D" id="3.40.50.150">
    <property type="entry name" value="Vaccinia Virus protein VP39"/>
    <property type="match status" value="1"/>
</dbReference>
<evidence type="ECO:0000259" key="7">
    <source>
        <dbReference type="PROSITE" id="PS51686"/>
    </source>
</evidence>
<evidence type="ECO:0000256" key="6">
    <source>
        <dbReference type="PROSITE-ProRule" id="PRU01023"/>
    </source>
</evidence>
<keyword evidence="2 6" id="KW-0489">Methyltransferase</keyword>
<gene>
    <name evidence="8" type="ORF">A2264_02675</name>
</gene>
<dbReference type="PANTHER" id="PTHR22807">
    <property type="entry name" value="NOP2 YEAST -RELATED NOL1/NOP2/FMU SUN DOMAIN-CONTAINING"/>
    <property type="match status" value="1"/>
</dbReference>
<feature type="binding site" evidence="6">
    <location>
        <begin position="114"/>
        <end position="120"/>
    </location>
    <ligand>
        <name>S-adenosyl-L-methionine</name>
        <dbReference type="ChEBI" id="CHEBI:59789"/>
    </ligand>
</feature>
<dbReference type="GO" id="GO:0001510">
    <property type="term" value="P:RNA methylation"/>
    <property type="evidence" value="ECO:0007669"/>
    <property type="project" value="InterPro"/>
</dbReference>
<comment type="caution">
    <text evidence="8">The sequence shown here is derived from an EMBL/GenBank/DDBJ whole genome shotgun (WGS) entry which is preliminary data.</text>
</comment>
<feature type="active site" description="Nucleophile" evidence="6">
    <location>
        <position position="238"/>
    </location>
</feature>
<sequence>MKSTYSEKIDKRLKELLTRTSLIFGISEEEAGALFTPKKSSLVAIKPKVVNTLAKDRLSKIAWANQAYVIEGEKALFTHSEEFLTGQIYIQNASSLLPVIALAPKPDEIILDMCAAPGGKTIHIACLTGNKAKIYANDENTGRVENMKKLCELYDAKVYNYSSFPAQHLGRYLPTEYFDKVLLDAPCSGEGMINLSKPDTLRFWSPKKIKRLSRLQKMMIAEGLKLLKPGGTLVYSTCTLAPEENEEVIYWALKNFSGLELVNPEVKPKVANATDGITQWKGKKLHDSCSRCLRVKPNEYMEAFFVGVVKKA</sequence>
<dbReference type="InterPro" id="IPR001678">
    <property type="entry name" value="MeTrfase_RsmB-F_NOP2_dom"/>
</dbReference>
<reference evidence="8 9" key="1">
    <citation type="journal article" date="2016" name="Nat. Commun.">
        <title>Thousands of microbial genomes shed light on interconnected biogeochemical processes in an aquifer system.</title>
        <authorList>
            <person name="Anantharaman K."/>
            <person name="Brown C.T."/>
            <person name="Hug L.A."/>
            <person name="Sharon I."/>
            <person name="Castelle C.J."/>
            <person name="Probst A.J."/>
            <person name="Thomas B.C."/>
            <person name="Singh A."/>
            <person name="Wilkins M.J."/>
            <person name="Karaoz U."/>
            <person name="Brodie E.L."/>
            <person name="Williams K.H."/>
            <person name="Hubbard S.S."/>
            <person name="Banfield J.F."/>
        </authorList>
    </citation>
    <scope>NUCLEOTIDE SEQUENCE [LARGE SCALE GENOMIC DNA]</scope>
</reference>
<proteinExistence type="inferred from homology"/>
<keyword evidence="3 6" id="KW-0808">Transferase</keyword>
<evidence type="ECO:0000256" key="2">
    <source>
        <dbReference type="ARBA" id="ARBA00022603"/>
    </source>
</evidence>
<evidence type="ECO:0000256" key="3">
    <source>
        <dbReference type="ARBA" id="ARBA00022679"/>
    </source>
</evidence>
<organism evidence="8 9">
    <name type="scientific">candidate division WWE3 bacterium RIFOXYA2_FULL_46_9</name>
    <dbReference type="NCBI Taxonomy" id="1802636"/>
    <lineage>
        <taxon>Bacteria</taxon>
        <taxon>Katanobacteria</taxon>
    </lineage>
</organism>
<feature type="binding site" evidence="6">
    <location>
        <position position="138"/>
    </location>
    <ligand>
        <name>S-adenosyl-L-methionine</name>
        <dbReference type="ChEBI" id="CHEBI:59789"/>
    </ligand>
</feature>
<dbReference type="PROSITE" id="PS51686">
    <property type="entry name" value="SAM_MT_RSMB_NOP"/>
    <property type="match status" value="1"/>
</dbReference>
<dbReference type="InterPro" id="IPR029063">
    <property type="entry name" value="SAM-dependent_MTases_sf"/>
</dbReference>
<dbReference type="GO" id="GO:0008173">
    <property type="term" value="F:RNA methyltransferase activity"/>
    <property type="evidence" value="ECO:0007669"/>
    <property type="project" value="InterPro"/>
</dbReference>
<dbReference type="PROSITE" id="PS01153">
    <property type="entry name" value="NOL1_NOP2_SUN"/>
    <property type="match status" value="1"/>
</dbReference>
<evidence type="ECO:0000256" key="5">
    <source>
        <dbReference type="ARBA" id="ARBA00022884"/>
    </source>
</evidence>
<dbReference type="CDD" id="cd02440">
    <property type="entry name" value="AdoMet_MTases"/>
    <property type="match status" value="1"/>
</dbReference>
<dbReference type="Proteomes" id="UP000176614">
    <property type="component" value="Unassembled WGS sequence"/>
</dbReference>
<dbReference type="Gene3D" id="3.30.70.1170">
    <property type="entry name" value="Sun protein, domain 3"/>
    <property type="match status" value="1"/>
</dbReference>
<dbReference type="AlphaFoldDB" id="A0A1F4W2Z6"/>
<dbReference type="PANTHER" id="PTHR22807:SF30">
    <property type="entry name" value="28S RRNA (CYTOSINE(4447)-C(5))-METHYLTRANSFERASE-RELATED"/>
    <property type="match status" value="1"/>
</dbReference>
<feature type="domain" description="SAM-dependent MTase RsmB/NOP-type" evidence="7">
    <location>
        <begin position="25"/>
        <end position="312"/>
    </location>
</feature>
<dbReference type="PRINTS" id="PR02008">
    <property type="entry name" value="RCMTFAMILY"/>
</dbReference>
<dbReference type="InterPro" id="IPR049560">
    <property type="entry name" value="MeTrfase_RsmB-F_NOP2_cat"/>
</dbReference>
<feature type="binding site" evidence="6">
    <location>
        <position position="184"/>
    </location>
    <ligand>
        <name>S-adenosyl-L-methionine</name>
        <dbReference type="ChEBI" id="CHEBI:59789"/>
    </ligand>
</feature>
<name>A0A1F4W2Z6_UNCKA</name>
<evidence type="ECO:0000313" key="9">
    <source>
        <dbReference type="Proteomes" id="UP000176614"/>
    </source>
</evidence>
<evidence type="ECO:0000313" key="8">
    <source>
        <dbReference type="EMBL" id="OGC63777.1"/>
    </source>
</evidence>
<accession>A0A1F4W2Z6</accession>
<dbReference type="Pfam" id="PF01189">
    <property type="entry name" value="Methyltr_RsmB-F"/>
    <property type="match status" value="1"/>
</dbReference>